<dbReference type="Proteomes" id="UP001589716">
    <property type="component" value="Unassembled WGS sequence"/>
</dbReference>
<evidence type="ECO:0000256" key="2">
    <source>
        <dbReference type="SAM" id="SignalP"/>
    </source>
</evidence>
<evidence type="ECO:0000259" key="3">
    <source>
        <dbReference type="Pfam" id="PF14016"/>
    </source>
</evidence>
<evidence type="ECO:0000313" key="5">
    <source>
        <dbReference type="Proteomes" id="UP001589716"/>
    </source>
</evidence>
<dbReference type="PROSITE" id="PS51257">
    <property type="entry name" value="PROKAR_LIPOPROTEIN"/>
    <property type="match status" value="1"/>
</dbReference>
<feature type="region of interest" description="Disordered" evidence="1">
    <location>
        <begin position="28"/>
        <end position="99"/>
    </location>
</feature>
<feature type="compositionally biased region" description="Low complexity" evidence="1">
    <location>
        <begin position="30"/>
        <end position="85"/>
    </location>
</feature>
<accession>A0ABV5QVF8</accession>
<organism evidence="4 5">
    <name type="scientific">Streptomyces roseoviridis</name>
    <dbReference type="NCBI Taxonomy" id="67361"/>
    <lineage>
        <taxon>Bacteria</taxon>
        <taxon>Bacillati</taxon>
        <taxon>Actinomycetota</taxon>
        <taxon>Actinomycetes</taxon>
        <taxon>Kitasatosporales</taxon>
        <taxon>Streptomycetaceae</taxon>
        <taxon>Streptomyces</taxon>
    </lineage>
</organism>
<comment type="caution">
    <text evidence="4">The sequence shown here is derived from an EMBL/GenBank/DDBJ whole genome shotgun (WGS) entry which is preliminary data.</text>
</comment>
<evidence type="ECO:0000256" key="1">
    <source>
        <dbReference type="SAM" id="MobiDB-lite"/>
    </source>
</evidence>
<proteinExistence type="predicted"/>
<protein>
    <submittedName>
        <fullName evidence="4">DUF4232 domain-containing protein</fullName>
    </submittedName>
</protein>
<keyword evidence="5" id="KW-1185">Reference proteome</keyword>
<feature type="chain" id="PRO_5045847983" evidence="2">
    <location>
        <begin position="24"/>
        <end position="233"/>
    </location>
</feature>
<reference evidence="4 5" key="1">
    <citation type="submission" date="2024-09" db="EMBL/GenBank/DDBJ databases">
        <authorList>
            <person name="Sun Q."/>
            <person name="Mori K."/>
        </authorList>
    </citation>
    <scope>NUCLEOTIDE SEQUENCE [LARGE SCALE GENOMIC DNA]</scope>
    <source>
        <strain evidence="4 5">JCM 4414</strain>
    </source>
</reference>
<dbReference type="InterPro" id="IPR025326">
    <property type="entry name" value="DUF4232"/>
</dbReference>
<gene>
    <name evidence="4" type="ORF">ACFFTP_25100</name>
</gene>
<sequence>MRSLARRLALPVAALSAALALTACQSGDTSAAAPKAPSQPSARTTGATPQPAPTGTPTGTPTGAPANADTTRPTAAPTSRPTGRPGTQPAARPQGADRVPCTAANTKIVASKVSRPINHLVLTVTNVGSRPCDAPHAPLVGFDHSQAPIRVLQGSKPQAVLGLAPGESGYASVILTGEPGGPGEDTHGTTVRTIRVNITPDSSTTVTAPSGTYADDGAAVSYWQQTLEDALTY</sequence>
<evidence type="ECO:0000313" key="4">
    <source>
        <dbReference type="EMBL" id="MFB9557452.1"/>
    </source>
</evidence>
<feature type="signal peptide" evidence="2">
    <location>
        <begin position="1"/>
        <end position="23"/>
    </location>
</feature>
<name>A0ABV5QVF8_9ACTN</name>
<feature type="domain" description="DUF4232" evidence="3">
    <location>
        <begin position="101"/>
        <end position="224"/>
    </location>
</feature>
<dbReference type="EMBL" id="JBHMCT010000015">
    <property type="protein sequence ID" value="MFB9557452.1"/>
    <property type="molecule type" value="Genomic_DNA"/>
</dbReference>
<dbReference type="RefSeq" id="WP_345487273.1">
    <property type="nucleotide sequence ID" value="NZ_BAAAWU010000001.1"/>
</dbReference>
<keyword evidence="2" id="KW-0732">Signal</keyword>
<dbReference type="Pfam" id="PF14016">
    <property type="entry name" value="DUF4232"/>
    <property type="match status" value="1"/>
</dbReference>